<evidence type="ECO:0000313" key="4">
    <source>
        <dbReference type="Proteomes" id="UP000288711"/>
    </source>
</evidence>
<evidence type="ECO:0000313" key="2">
    <source>
        <dbReference type="EMBL" id="RWU82829.1"/>
    </source>
</evidence>
<keyword evidence="4" id="KW-1185">Reference proteome</keyword>
<dbReference type="Proteomes" id="UP000288711">
    <property type="component" value="Unassembled WGS sequence"/>
</dbReference>
<reference evidence="2" key="3">
    <citation type="submission" date="2017-11" db="EMBL/GenBank/DDBJ databases">
        <authorList>
            <person name="Seuylemezian A."/>
            <person name="Cooper K."/>
            <person name="Vaishampayan P."/>
        </authorList>
    </citation>
    <scope>NUCLEOTIDE SEQUENCE</scope>
    <source>
        <strain evidence="2">PVAS-1</strain>
    </source>
</reference>
<dbReference type="eggNOG" id="ENOG5033HCA">
    <property type="taxonomic scope" value="Bacteria"/>
</dbReference>
<dbReference type="PATRIC" id="fig|1210046.3.peg.1629"/>
<reference evidence="1 3" key="2">
    <citation type="journal article" date="2012" name="J. Bacteriol.">
        <title>Genome Sequence of Janibacter hoylei MTCC8307, Isolated from the Stratospheric Air.</title>
        <authorList>
            <person name="Pawar S.P."/>
            <person name="Dhotre D.P."/>
            <person name="Shetty S.A."/>
            <person name="Chowdhury S.P."/>
            <person name="Chaudhari B.L."/>
            <person name="Shouche Y.S."/>
        </authorList>
    </citation>
    <scope>NUCLEOTIDE SEQUENCE [LARGE SCALE GENOMIC DNA]</scope>
    <source>
        <strain evidence="1 3">PVAS-1</strain>
    </source>
</reference>
<protein>
    <submittedName>
        <fullName evidence="1">Uncharacterized protein</fullName>
    </submittedName>
</protein>
<gene>
    <name evidence="1" type="ORF">B277_08529</name>
    <name evidence="2" type="ORF">CWN80_11870</name>
</gene>
<organism evidence="1 3">
    <name type="scientific">Janibacter hoylei PVAS-1</name>
    <dbReference type="NCBI Taxonomy" id="1210046"/>
    <lineage>
        <taxon>Bacteria</taxon>
        <taxon>Bacillati</taxon>
        <taxon>Actinomycetota</taxon>
        <taxon>Actinomycetes</taxon>
        <taxon>Micrococcales</taxon>
        <taxon>Intrasporangiaceae</taxon>
        <taxon>Janibacter</taxon>
    </lineage>
</organism>
<dbReference type="Proteomes" id="UP000004474">
    <property type="component" value="Unassembled WGS sequence"/>
</dbReference>
<sequence length="174" mass="19518">MDDQPTESRELDLPQLPEWRLAEVRATGERPFTTVVAYPPEGDPRTVVLTGNPDTWEQVTTHGHVEDAAGALAVARAWYDSTRRTDQLWYRAESVDDIDWQPVVDEDEVTRLKKAYRSRITAPEATRSGDGWSVTLWTVEQGDLLRHELTIGADATVDDSAETLETRMPVSVAV</sequence>
<comment type="caution">
    <text evidence="1">The sequence shown here is derived from an EMBL/GenBank/DDBJ whole genome shotgun (WGS) entry which is preliminary data.</text>
</comment>
<dbReference type="AlphaFoldDB" id="K1E742"/>
<proteinExistence type="predicted"/>
<evidence type="ECO:0000313" key="1">
    <source>
        <dbReference type="EMBL" id="EKA61227.1"/>
    </source>
</evidence>
<dbReference type="EMBL" id="PIPF01000010">
    <property type="protein sequence ID" value="RWU82829.1"/>
    <property type="molecule type" value="Genomic_DNA"/>
</dbReference>
<reference evidence="2 4" key="1">
    <citation type="journal article" date="2009" name="Int. J. Syst. Evol. Microbiol.">
        <title>Janibacter hoylei sp. nov., Bacillus isronensis sp. nov. and Bacillus aryabhattai sp. nov., isolated from cryotubes used for collecting air from the upper atmosphere.</title>
        <authorList>
            <person name="Shivaji S."/>
            <person name="Chaturvedi P."/>
            <person name="Begum Z."/>
            <person name="Pindi P.K."/>
            <person name="Manorama R."/>
            <person name="Padmanaban D.A."/>
            <person name="Shouche Y.S."/>
            <person name="Pawar S."/>
            <person name="Vaishampayan P."/>
            <person name="Dutt C.B."/>
            <person name="Datta G.N."/>
            <person name="Manchanda R.K."/>
            <person name="Rao U.R."/>
            <person name="Bhargava P.M."/>
            <person name="Narlikar J.V."/>
        </authorList>
    </citation>
    <scope>NUCLEOTIDE SEQUENCE [LARGE SCALE GENOMIC DNA]</scope>
    <source>
        <strain evidence="2 4">PVAS-1</strain>
    </source>
</reference>
<accession>K1E742</accession>
<name>K1E742_9MICO</name>
<dbReference type="OrthoDB" id="376081at85006"/>
<dbReference type="RefSeq" id="WP_007927147.1">
    <property type="nucleotide sequence ID" value="NZ_ALWX01000037.1"/>
</dbReference>
<evidence type="ECO:0000313" key="3">
    <source>
        <dbReference type="Proteomes" id="UP000004474"/>
    </source>
</evidence>
<dbReference type="EMBL" id="ALWX01000037">
    <property type="protein sequence ID" value="EKA61227.1"/>
    <property type="molecule type" value="Genomic_DNA"/>
</dbReference>
<dbReference type="STRING" id="1210046.B277_08529"/>